<dbReference type="EMBL" id="PYMO01000022">
    <property type="protein sequence ID" value="PSU22062.1"/>
    <property type="molecule type" value="Genomic_DNA"/>
</dbReference>
<comment type="caution">
    <text evidence="2">The sequence shown here is derived from an EMBL/GenBank/DDBJ whole genome shotgun (WGS) entry which is preliminary data.</text>
</comment>
<organism evidence="2 4">
    <name type="scientific">Photobacterium phosphoreum</name>
    <dbReference type="NCBI Taxonomy" id="659"/>
    <lineage>
        <taxon>Bacteria</taxon>
        <taxon>Pseudomonadati</taxon>
        <taxon>Pseudomonadota</taxon>
        <taxon>Gammaproteobacteria</taxon>
        <taxon>Vibrionales</taxon>
        <taxon>Vibrionaceae</taxon>
        <taxon>Photobacterium</taxon>
    </lineage>
</organism>
<evidence type="ECO:0000313" key="2">
    <source>
        <dbReference type="EMBL" id="PSU52476.1"/>
    </source>
</evidence>
<accession>A0A2T3JTL0</accession>
<evidence type="ECO:0000313" key="1">
    <source>
        <dbReference type="EMBL" id="PSU22062.1"/>
    </source>
</evidence>
<evidence type="ECO:0000313" key="3">
    <source>
        <dbReference type="Proteomes" id="UP000241405"/>
    </source>
</evidence>
<protein>
    <submittedName>
        <fullName evidence="2">Uncharacterized protein</fullName>
    </submittedName>
</protein>
<sequence length="364" mass="42447">MERDRLVERISDLPFSYEHIRYIQDKLASETSQELYSVKRIYEGFDIEKLSDVMDKVVAGRPKMLGSEDIEHSGSIKMYHAKIAYTEFDFKRGKFQQKKLYVGDIWFIAHKDYTSVRYSYTKRIESILEEIINTYKADVSSNIVVNEIDMSAVLDADLRNVFAQHLYDFDGIYNTSGFEYAGLEKVRVSRIKVEGNVHKKPEDEIIVDDELENDDELEDDIDEDTQQDDDENLTFNIANAAYDGQSLVETTQITELCKDGFYRSSIRWKSKATFLTNNPMIVFELGFDDKHLAKNIKFKVLHKELANGNKEKLEQADFDNIIFKLEEKIFLINDFIIEELGKRYPTTQETKEIEELDVDKQEAS</sequence>
<evidence type="ECO:0000313" key="4">
    <source>
        <dbReference type="Proteomes" id="UP000241618"/>
    </source>
</evidence>
<reference evidence="3 4" key="1">
    <citation type="submission" date="2018-03" db="EMBL/GenBank/DDBJ databases">
        <title>Whole genome sequencing of Histamine producing bacteria.</title>
        <authorList>
            <person name="Butler K."/>
        </authorList>
    </citation>
    <scope>NUCLEOTIDE SEQUENCE [LARGE SCALE GENOMIC DNA]</scope>
    <source>
        <strain evidence="2 4">FS-6.1</strain>
        <strain evidence="1 3">FS-6.2</strain>
    </source>
</reference>
<dbReference type="AlphaFoldDB" id="A0A2T3JTL0"/>
<dbReference type="Proteomes" id="UP000241405">
    <property type="component" value="Unassembled WGS sequence"/>
</dbReference>
<gene>
    <name evidence="2" type="ORF">C9J18_09335</name>
    <name evidence="1" type="ORF">CTM96_16870</name>
</gene>
<dbReference type="EMBL" id="PYMP01000007">
    <property type="protein sequence ID" value="PSU52476.1"/>
    <property type="molecule type" value="Genomic_DNA"/>
</dbReference>
<proteinExistence type="predicted"/>
<keyword evidence="3" id="KW-1185">Reference proteome</keyword>
<dbReference type="Proteomes" id="UP000241618">
    <property type="component" value="Unassembled WGS sequence"/>
</dbReference>
<name>A0A2T3JTL0_PHOPO</name>
<dbReference type="RefSeq" id="WP_107191127.1">
    <property type="nucleotide sequence ID" value="NZ_PYMO01000022.1"/>
</dbReference>